<dbReference type="SUPFAM" id="SSF49503">
    <property type="entry name" value="Cupredoxins"/>
    <property type="match status" value="3"/>
</dbReference>
<dbReference type="PANTHER" id="PTHR11709:SF511">
    <property type="entry name" value="LACCASE"/>
    <property type="match status" value="1"/>
</dbReference>
<keyword evidence="2" id="KW-0479">Metal-binding</keyword>
<feature type="domain" description="Plastocyanin-like" evidence="6">
    <location>
        <begin position="239"/>
        <end position="365"/>
    </location>
</feature>
<evidence type="ECO:0000259" key="8">
    <source>
        <dbReference type="Pfam" id="PF07732"/>
    </source>
</evidence>
<dbReference type="PROSITE" id="PS00080">
    <property type="entry name" value="MULTICOPPER_OXIDASE2"/>
    <property type="match status" value="1"/>
</dbReference>
<accession>A0A507AL17</accession>
<dbReference type="InterPro" id="IPR001117">
    <property type="entry name" value="Cu-oxidase_2nd"/>
</dbReference>
<dbReference type="RefSeq" id="XP_030992976.1">
    <property type="nucleotide sequence ID" value="XM_031133540.1"/>
</dbReference>
<keyword evidence="4" id="KW-0186">Copper</keyword>
<evidence type="ECO:0000256" key="1">
    <source>
        <dbReference type="ARBA" id="ARBA00010609"/>
    </source>
</evidence>
<dbReference type="AlphaFoldDB" id="A0A507AL17"/>
<evidence type="ECO:0000259" key="6">
    <source>
        <dbReference type="Pfam" id="PF00394"/>
    </source>
</evidence>
<dbReference type="GeneID" id="41968530"/>
<dbReference type="Gene3D" id="2.60.40.420">
    <property type="entry name" value="Cupredoxins - blue copper proteins"/>
    <property type="match status" value="3"/>
</dbReference>
<dbReference type="PROSITE" id="PS00079">
    <property type="entry name" value="MULTICOPPER_OXIDASE1"/>
    <property type="match status" value="1"/>
</dbReference>
<feature type="domain" description="Plastocyanin-like" evidence="7">
    <location>
        <begin position="478"/>
        <end position="586"/>
    </location>
</feature>
<name>A0A507AL17_9PEZI</name>
<evidence type="ECO:0000256" key="4">
    <source>
        <dbReference type="ARBA" id="ARBA00023008"/>
    </source>
</evidence>
<dbReference type="PANTHER" id="PTHR11709">
    <property type="entry name" value="MULTI-COPPER OXIDASE"/>
    <property type="match status" value="1"/>
</dbReference>
<dbReference type="EMBL" id="SKBQ01000004">
    <property type="protein sequence ID" value="TPX11265.1"/>
    <property type="molecule type" value="Genomic_DNA"/>
</dbReference>
<dbReference type="OrthoDB" id="2121828at2759"/>
<protein>
    <recommendedName>
        <fullName evidence="11">Multicopper oxidase</fullName>
    </recommendedName>
</protein>
<dbReference type="GO" id="GO:0016491">
    <property type="term" value="F:oxidoreductase activity"/>
    <property type="evidence" value="ECO:0007669"/>
    <property type="project" value="UniProtKB-KW"/>
</dbReference>
<dbReference type="InterPro" id="IPR045087">
    <property type="entry name" value="Cu-oxidase_fam"/>
</dbReference>
<dbReference type="InterPro" id="IPR011706">
    <property type="entry name" value="Cu-oxidase_C"/>
</dbReference>
<evidence type="ECO:0000256" key="2">
    <source>
        <dbReference type="ARBA" id="ARBA00022723"/>
    </source>
</evidence>
<dbReference type="Pfam" id="PF07732">
    <property type="entry name" value="Cu-oxidase_3"/>
    <property type="match status" value="1"/>
</dbReference>
<organism evidence="9 10">
    <name type="scientific">Thyridium curvatum</name>
    <dbReference type="NCBI Taxonomy" id="1093900"/>
    <lineage>
        <taxon>Eukaryota</taxon>
        <taxon>Fungi</taxon>
        <taxon>Dikarya</taxon>
        <taxon>Ascomycota</taxon>
        <taxon>Pezizomycotina</taxon>
        <taxon>Sordariomycetes</taxon>
        <taxon>Sordariomycetidae</taxon>
        <taxon>Thyridiales</taxon>
        <taxon>Thyridiaceae</taxon>
        <taxon>Thyridium</taxon>
    </lineage>
</organism>
<reference evidence="9 10" key="1">
    <citation type="submission" date="2019-06" db="EMBL/GenBank/DDBJ databases">
        <title>Draft genome sequence of the filamentous fungus Phialemoniopsis curvata isolated from diesel fuel.</title>
        <authorList>
            <person name="Varaljay V.A."/>
            <person name="Lyon W.J."/>
            <person name="Crouch A.L."/>
            <person name="Drake C.E."/>
            <person name="Hollomon J.M."/>
            <person name="Nadeau L.J."/>
            <person name="Nunn H.S."/>
            <person name="Stevenson B.S."/>
            <person name="Bojanowski C.L."/>
            <person name="Crookes-Goodson W.J."/>
        </authorList>
    </citation>
    <scope>NUCLEOTIDE SEQUENCE [LARGE SCALE GENOMIC DNA]</scope>
    <source>
        <strain evidence="9 10">D216</strain>
    </source>
</reference>
<comment type="similarity">
    <text evidence="1">Belongs to the multicopper oxidase family.</text>
</comment>
<evidence type="ECO:0000259" key="7">
    <source>
        <dbReference type="Pfam" id="PF07731"/>
    </source>
</evidence>
<gene>
    <name evidence="9" type="ORF">E0L32_001083</name>
</gene>
<evidence type="ECO:0008006" key="11">
    <source>
        <dbReference type="Google" id="ProtNLM"/>
    </source>
</evidence>
<dbReference type="InterPro" id="IPR033138">
    <property type="entry name" value="Cu_oxidase_CS"/>
</dbReference>
<dbReference type="CDD" id="cd04205">
    <property type="entry name" value="CuRO_2_LCC_like"/>
    <property type="match status" value="1"/>
</dbReference>
<keyword evidence="5" id="KW-1133">Transmembrane helix</keyword>
<dbReference type="Pfam" id="PF07731">
    <property type="entry name" value="Cu-oxidase_2"/>
    <property type="match status" value="1"/>
</dbReference>
<feature type="transmembrane region" description="Helical" evidence="5">
    <location>
        <begin position="43"/>
        <end position="65"/>
    </location>
</feature>
<dbReference type="Proteomes" id="UP000319257">
    <property type="component" value="Unassembled WGS sequence"/>
</dbReference>
<dbReference type="Pfam" id="PF00394">
    <property type="entry name" value="Cu-oxidase"/>
    <property type="match status" value="1"/>
</dbReference>
<dbReference type="GO" id="GO:0005507">
    <property type="term" value="F:copper ion binding"/>
    <property type="evidence" value="ECO:0007669"/>
    <property type="project" value="InterPro"/>
</dbReference>
<comment type="caution">
    <text evidence="9">The sequence shown here is derived from an EMBL/GenBank/DDBJ whole genome shotgun (WGS) entry which is preliminary data.</text>
</comment>
<dbReference type="InterPro" id="IPR008972">
    <property type="entry name" value="Cupredoxin"/>
</dbReference>
<keyword evidence="5" id="KW-0812">Transmembrane</keyword>
<evidence type="ECO:0000313" key="9">
    <source>
        <dbReference type="EMBL" id="TPX11265.1"/>
    </source>
</evidence>
<evidence type="ECO:0000313" key="10">
    <source>
        <dbReference type="Proteomes" id="UP000319257"/>
    </source>
</evidence>
<dbReference type="STRING" id="1093900.A0A507AL17"/>
<sequence>MQNVLPMPQAGKSLFSHNDHKQADHIGWQVWNTSRGLKSSRGFVKLCLVALATLVSTAFILFLLWHSALLQSTVTVGQNMTPSRPSRDLKLLLHPDEHVSREPGLRRYSWNITKSLIEPDGVKREVLLINGVMFPGPTIEVRSGDIIEVEVLNHLEDATSLHWHGLHMRGFNEFDGPVGITQCPIPVGGRFVYRIPTGKQAGTFWFHAHSELQRADGLYGGLIIHDPNDYEIMASYDEELLLLVGDWYHSSAEKVRERFLSHDGLAAEPCPDSLLINGGGYFECAKAVPARPLDCTDTPQPQLLLDASKRYRVRTVNVGSLTGFSIAFPDAEMNTIRVDGGLPIVSHRANSIGILSPGERVDFLLWWPESSVDTEARVVVSLDTDDISVPTVGKETEGKRSPELSYFDLREAKGPMLASRLPDPGKYLMLYVNIEVLSRLELVPHGFVNRTTWEPQQSPLLTLERYKWDRHQLVPWTGNEPVWVEFTINNVDTVGHPFHLHGFNLYIVSSYAGNGGWDYYNPFTPWKEPRGGPFNLVNPIMKDTIYVPAYGYVVIRFLADNEGIWALHCHVLWHQASGMAMAVQVMGDEGKGLSGTPQGLNAKQLCRAFGS</sequence>
<dbReference type="InterPro" id="IPR011707">
    <property type="entry name" value="Cu-oxidase-like_N"/>
</dbReference>
<dbReference type="InParanoid" id="A0A507AL17"/>
<keyword evidence="10" id="KW-1185">Reference proteome</keyword>
<proteinExistence type="inferred from homology"/>
<feature type="domain" description="Plastocyanin-like" evidence="8">
    <location>
        <begin position="112"/>
        <end position="228"/>
    </location>
</feature>
<keyword evidence="5" id="KW-0472">Membrane</keyword>
<evidence type="ECO:0000256" key="3">
    <source>
        <dbReference type="ARBA" id="ARBA00023002"/>
    </source>
</evidence>
<dbReference type="InterPro" id="IPR002355">
    <property type="entry name" value="Cu_oxidase_Cu_BS"/>
</dbReference>
<keyword evidence="3" id="KW-0560">Oxidoreductase</keyword>
<dbReference type="CDD" id="cd13910">
    <property type="entry name" value="CuRO_3_MCO_like_4"/>
    <property type="match status" value="1"/>
</dbReference>
<evidence type="ECO:0000256" key="5">
    <source>
        <dbReference type="SAM" id="Phobius"/>
    </source>
</evidence>